<gene>
    <name evidence="3" type="ORF">SMD11_2574</name>
</gene>
<evidence type="ECO:0000313" key="3">
    <source>
        <dbReference type="EMBL" id="ARZ68223.1"/>
    </source>
</evidence>
<reference evidence="3 4" key="1">
    <citation type="submission" date="2017-06" db="EMBL/GenBank/DDBJ databases">
        <title>Streptomyces albireticuli Genome sequencing and assembly.</title>
        <authorList>
            <person name="Wang Y."/>
            <person name="Du B."/>
            <person name="Ding Y."/>
            <person name="Liu H."/>
            <person name="Hou Q."/>
            <person name="Liu K."/>
            <person name="Yao L."/>
            <person name="Wang C."/>
        </authorList>
    </citation>
    <scope>NUCLEOTIDE SEQUENCE [LARGE SCALE GENOMIC DNA]</scope>
    <source>
        <strain evidence="3 4">MDJK11</strain>
    </source>
</reference>
<dbReference type="KEGG" id="salj:SMD11_2574"/>
<evidence type="ECO:0008006" key="5">
    <source>
        <dbReference type="Google" id="ProtNLM"/>
    </source>
</evidence>
<sequence>MGPDLVGSGMIKRIAAAAALTGAALSMSVTAASAAPMPQPPVSNAGEVAAPPKIDPPQMQDMSIYPGATNQLGQLNKLGQISEVGKAASALDPVLGLLAPVTGLLPT</sequence>
<feature type="region of interest" description="Disordered" evidence="1">
    <location>
        <begin position="34"/>
        <end position="56"/>
    </location>
</feature>
<accession>A0A1Z2L1Q4</accession>
<evidence type="ECO:0000313" key="4">
    <source>
        <dbReference type="Proteomes" id="UP000195755"/>
    </source>
</evidence>
<feature type="signal peptide" evidence="2">
    <location>
        <begin position="1"/>
        <end position="31"/>
    </location>
</feature>
<name>A0A1Z2L1Q4_9ACTN</name>
<evidence type="ECO:0000256" key="1">
    <source>
        <dbReference type="SAM" id="MobiDB-lite"/>
    </source>
</evidence>
<protein>
    <recommendedName>
        <fullName evidence="5">Secreted protein</fullName>
    </recommendedName>
</protein>
<feature type="chain" id="PRO_5039092037" description="Secreted protein" evidence="2">
    <location>
        <begin position="32"/>
        <end position="107"/>
    </location>
</feature>
<proteinExistence type="predicted"/>
<dbReference type="Proteomes" id="UP000195755">
    <property type="component" value="Chromosome"/>
</dbReference>
<keyword evidence="2" id="KW-0732">Signal</keyword>
<organism evidence="3 4">
    <name type="scientific">Streptomyces albireticuli</name>
    <dbReference type="NCBI Taxonomy" id="1940"/>
    <lineage>
        <taxon>Bacteria</taxon>
        <taxon>Bacillati</taxon>
        <taxon>Actinomycetota</taxon>
        <taxon>Actinomycetes</taxon>
        <taxon>Kitasatosporales</taxon>
        <taxon>Streptomycetaceae</taxon>
        <taxon>Streptomyces</taxon>
    </lineage>
</organism>
<dbReference type="AlphaFoldDB" id="A0A1Z2L1Q4"/>
<dbReference type="EMBL" id="CP021744">
    <property type="protein sequence ID" value="ARZ68223.1"/>
    <property type="molecule type" value="Genomic_DNA"/>
</dbReference>
<evidence type="ECO:0000256" key="2">
    <source>
        <dbReference type="SAM" id="SignalP"/>
    </source>
</evidence>